<dbReference type="Proteomes" id="UP001150062">
    <property type="component" value="Unassembled WGS sequence"/>
</dbReference>
<sequence>MNKVIHPTFITLHVLVIIGAFFYPWYMSKNVTQSNFLVGNYSVAMAIYGFFAIIGENKIDEWSRDKFINEDKIYYIFVFIWLTITEIIPCLIIWVVFHLTLNRTKQTLYAPIENENDEI</sequence>
<dbReference type="EMBL" id="JAOAOG010000245">
    <property type="protein sequence ID" value="KAJ6236259.1"/>
    <property type="molecule type" value="Genomic_DNA"/>
</dbReference>
<feature type="transmembrane region" description="Helical" evidence="1">
    <location>
        <begin position="6"/>
        <end position="26"/>
    </location>
</feature>
<organism evidence="2 3">
    <name type="scientific">Anaeramoeba flamelloides</name>
    <dbReference type="NCBI Taxonomy" id="1746091"/>
    <lineage>
        <taxon>Eukaryota</taxon>
        <taxon>Metamonada</taxon>
        <taxon>Anaeramoebidae</taxon>
        <taxon>Anaeramoeba</taxon>
    </lineage>
</organism>
<name>A0ABQ8XV56_9EUKA</name>
<keyword evidence="3" id="KW-1185">Reference proteome</keyword>
<gene>
    <name evidence="2" type="ORF">M0813_28013</name>
</gene>
<keyword evidence="1" id="KW-1133">Transmembrane helix</keyword>
<feature type="transmembrane region" description="Helical" evidence="1">
    <location>
        <begin position="74"/>
        <end position="97"/>
    </location>
</feature>
<keyword evidence="1" id="KW-0812">Transmembrane</keyword>
<keyword evidence="1" id="KW-0472">Membrane</keyword>
<protein>
    <submittedName>
        <fullName evidence="2">Uncharacterized protein</fullName>
    </submittedName>
</protein>
<feature type="transmembrane region" description="Helical" evidence="1">
    <location>
        <begin position="38"/>
        <end position="54"/>
    </location>
</feature>
<proteinExistence type="predicted"/>
<comment type="caution">
    <text evidence="2">The sequence shown here is derived from an EMBL/GenBank/DDBJ whole genome shotgun (WGS) entry which is preliminary data.</text>
</comment>
<evidence type="ECO:0000256" key="1">
    <source>
        <dbReference type="SAM" id="Phobius"/>
    </source>
</evidence>
<accession>A0ABQ8XV56</accession>
<evidence type="ECO:0000313" key="3">
    <source>
        <dbReference type="Proteomes" id="UP001150062"/>
    </source>
</evidence>
<reference evidence="2" key="1">
    <citation type="submission" date="2022-08" db="EMBL/GenBank/DDBJ databases">
        <title>Novel sulfate-reducing endosymbionts in the free-living metamonad Anaeramoeba.</title>
        <authorList>
            <person name="Jerlstrom-Hultqvist J."/>
            <person name="Cepicka I."/>
            <person name="Gallot-Lavallee L."/>
            <person name="Salas-Leiva D."/>
            <person name="Curtis B.A."/>
            <person name="Zahonova K."/>
            <person name="Pipaliya S."/>
            <person name="Dacks J."/>
            <person name="Roger A.J."/>
        </authorList>
    </citation>
    <scope>NUCLEOTIDE SEQUENCE</scope>
    <source>
        <strain evidence="2">Schooner1</strain>
    </source>
</reference>
<evidence type="ECO:0000313" key="2">
    <source>
        <dbReference type="EMBL" id="KAJ6236259.1"/>
    </source>
</evidence>